<keyword evidence="3" id="KW-1185">Reference proteome</keyword>
<evidence type="ECO:0000256" key="1">
    <source>
        <dbReference type="SAM" id="MobiDB-lite"/>
    </source>
</evidence>
<protein>
    <recommendedName>
        <fullName evidence="4">DUF2255 family protein</fullName>
    </recommendedName>
</protein>
<sequence length="148" mass="15712">MTPTTSPGTPTPPQRDGAAAGAGWSSTDLDRLGSAGELRIASRRADGSLRPFVIIWVTRVDDAIYVRSAHGVDNPWYRRALASGRGRISAGGVERDVRFEVPDASVHEAIDTASHAKYDRYGPGPVGAITGPHAWPATLRLVRGGLVD</sequence>
<dbReference type="STRING" id="1193518.BN13_1120002"/>
<dbReference type="Pfam" id="PF10012">
    <property type="entry name" value="DUF2255"/>
    <property type="match status" value="1"/>
</dbReference>
<dbReference type="Proteomes" id="UP000035720">
    <property type="component" value="Unassembled WGS sequence"/>
</dbReference>
<organism evidence="2 3">
    <name type="scientific">Nostocoides jenkinsii Ben 74</name>
    <dbReference type="NCBI Taxonomy" id="1193518"/>
    <lineage>
        <taxon>Bacteria</taxon>
        <taxon>Bacillati</taxon>
        <taxon>Actinomycetota</taxon>
        <taxon>Actinomycetes</taxon>
        <taxon>Micrococcales</taxon>
        <taxon>Intrasporangiaceae</taxon>
        <taxon>Nostocoides</taxon>
    </lineage>
</organism>
<reference evidence="2 3" key="1">
    <citation type="journal article" date="2013" name="ISME J.">
        <title>A metabolic model for members of the genus Tetrasphaera involved in enhanced biological phosphorus removal.</title>
        <authorList>
            <person name="Kristiansen R."/>
            <person name="Nguyen H.T.T."/>
            <person name="Saunders A.M."/>
            <person name="Nielsen J.L."/>
            <person name="Wimmer R."/>
            <person name="Le V.Q."/>
            <person name="McIlroy S.J."/>
            <person name="Petrovski S."/>
            <person name="Seviour R.J."/>
            <person name="Calteau A."/>
            <person name="Nielsen K.L."/>
            <person name="Nielsen P.H."/>
        </authorList>
    </citation>
    <scope>NUCLEOTIDE SEQUENCE [LARGE SCALE GENOMIC DNA]</scope>
    <source>
        <strain evidence="2 3">Ben 74</strain>
    </source>
</reference>
<dbReference type="RefSeq" id="WP_084733800.1">
    <property type="nucleotide sequence ID" value="NZ_HF571038.1"/>
</dbReference>
<comment type="caution">
    <text evidence="2">The sequence shown here is derived from an EMBL/GenBank/DDBJ whole genome shotgun (WGS) entry which is preliminary data.</text>
</comment>
<feature type="region of interest" description="Disordered" evidence="1">
    <location>
        <begin position="1"/>
        <end position="28"/>
    </location>
</feature>
<dbReference type="AlphaFoldDB" id="A0A077MAD3"/>
<evidence type="ECO:0000313" key="3">
    <source>
        <dbReference type="Proteomes" id="UP000035720"/>
    </source>
</evidence>
<accession>A0A077MAD3</accession>
<dbReference type="OrthoDB" id="162563at2"/>
<dbReference type="EMBL" id="CAJC01000016">
    <property type="protein sequence ID" value="CCI51653.1"/>
    <property type="molecule type" value="Genomic_DNA"/>
</dbReference>
<evidence type="ECO:0008006" key="4">
    <source>
        <dbReference type="Google" id="ProtNLM"/>
    </source>
</evidence>
<gene>
    <name evidence="2" type="ORF">BN13_1120002</name>
</gene>
<evidence type="ECO:0000313" key="2">
    <source>
        <dbReference type="EMBL" id="CCI51653.1"/>
    </source>
</evidence>
<proteinExistence type="predicted"/>
<name>A0A077MAD3_9MICO</name>
<dbReference type="InterPro" id="IPR016888">
    <property type="entry name" value="UCP028498"/>
</dbReference>